<evidence type="ECO:0000256" key="7">
    <source>
        <dbReference type="ARBA" id="ARBA00022741"/>
    </source>
</evidence>
<dbReference type="InterPro" id="IPR003442">
    <property type="entry name" value="T6A_TsaE"/>
</dbReference>
<organism evidence="11 12">
    <name type="scientific">Sporolactobacillus inulinus CASD</name>
    <dbReference type="NCBI Taxonomy" id="1069536"/>
    <lineage>
        <taxon>Bacteria</taxon>
        <taxon>Bacillati</taxon>
        <taxon>Bacillota</taxon>
        <taxon>Bacilli</taxon>
        <taxon>Bacillales</taxon>
        <taxon>Sporolactobacillaceae</taxon>
        <taxon>Sporolactobacillus</taxon>
    </lineage>
</organism>
<dbReference type="EMBL" id="AFVQ02000008">
    <property type="protein sequence ID" value="KLI03852.1"/>
    <property type="molecule type" value="Genomic_DNA"/>
</dbReference>
<comment type="caution">
    <text evidence="11">The sequence shown here is derived from an EMBL/GenBank/DDBJ whole genome shotgun (WGS) entry which is preliminary data.</text>
</comment>
<keyword evidence="7" id="KW-0547">Nucleotide-binding</keyword>
<name>A0A0U1QSW5_9BACL</name>
<keyword evidence="9" id="KW-0460">Magnesium</keyword>
<dbReference type="NCBIfam" id="TIGR00150">
    <property type="entry name" value="T6A_YjeE"/>
    <property type="match status" value="1"/>
</dbReference>
<evidence type="ECO:0000256" key="3">
    <source>
        <dbReference type="ARBA" id="ARBA00019010"/>
    </source>
</evidence>
<evidence type="ECO:0000256" key="5">
    <source>
        <dbReference type="ARBA" id="ARBA00022694"/>
    </source>
</evidence>
<keyword evidence="8 11" id="KW-0067">ATP-binding</keyword>
<dbReference type="STRING" id="1069536.SINU_00585"/>
<evidence type="ECO:0000256" key="9">
    <source>
        <dbReference type="ARBA" id="ARBA00022842"/>
    </source>
</evidence>
<dbReference type="GO" id="GO:0005737">
    <property type="term" value="C:cytoplasm"/>
    <property type="evidence" value="ECO:0007669"/>
    <property type="project" value="UniProtKB-SubCell"/>
</dbReference>
<dbReference type="PANTHER" id="PTHR33540:SF2">
    <property type="entry name" value="TRNA THREONYLCARBAMOYLADENOSINE BIOSYNTHESIS PROTEIN TSAE"/>
    <property type="match status" value="1"/>
</dbReference>
<keyword evidence="12" id="KW-1185">Reference proteome</keyword>
<evidence type="ECO:0000256" key="1">
    <source>
        <dbReference type="ARBA" id="ARBA00004496"/>
    </source>
</evidence>
<evidence type="ECO:0000256" key="2">
    <source>
        <dbReference type="ARBA" id="ARBA00007599"/>
    </source>
</evidence>
<evidence type="ECO:0000256" key="6">
    <source>
        <dbReference type="ARBA" id="ARBA00022723"/>
    </source>
</evidence>
<dbReference type="OrthoDB" id="9815896at2"/>
<dbReference type="Gene3D" id="3.40.50.300">
    <property type="entry name" value="P-loop containing nucleotide triphosphate hydrolases"/>
    <property type="match status" value="1"/>
</dbReference>
<keyword evidence="6" id="KW-0479">Metal-binding</keyword>
<dbReference type="SUPFAM" id="SSF52540">
    <property type="entry name" value="P-loop containing nucleoside triphosphate hydrolases"/>
    <property type="match status" value="1"/>
</dbReference>
<dbReference type="GO" id="GO:0002949">
    <property type="term" value="P:tRNA threonylcarbamoyladenosine modification"/>
    <property type="evidence" value="ECO:0007669"/>
    <property type="project" value="InterPro"/>
</dbReference>
<sequence>MQQWTTHSPEETMHFSECLADYLKPGDCLTLSGDLGAGKTIFTKGLAKGLGITEMVNSPTFTIVKEYHSGRIALYHMDVYRISDEEDIGLEDYFEQDGVTVIEWAENIPSWLPDDVLSLAVKRVNEQERIITCTACGTRSERIYEEISKDERISH</sequence>
<dbReference type="PANTHER" id="PTHR33540">
    <property type="entry name" value="TRNA THREONYLCARBAMOYLADENOSINE BIOSYNTHESIS PROTEIN TSAE"/>
    <property type="match status" value="1"/>
</dbReference>
<keyword evidence="5" id="KW-0819">tRNA processing</keyword>
<dbReference type="Proteomes" id="UP000035553">
    <property type="component" value="Unassembled WGS sequence"/>
</dbReference>
<accession>A0A0U1QSW5</accession>
<dbReference type="GO" id="GO:0005524">
    <property type="term" value="F:ATP binding"/>
    <property type="evidence" value="ECO:0007669"/>
    <property type="project" value="UniProtKB-KW"/>
</dbReference>
<dbReference type="Pfam" id="PF02367">
    <property type="entry name" value="TsaE"/>
    <property type="match status" value="1"/>
</dbReference>
<evidence type="ECO:0000256" key="10">
    <source>
        <dbReference type="ARBA" id="ARBA00032441"/>
    </source>
</evidence>
<dbReference type="AlphaFoldDB" id="A0A0U1QSW5"/>
<evidence type="ECO:0000256" key="4">
    <source>
        <dbReference type="ARBA" id="ARBA00022490"/>
    </source>
</evidence>
<reference evidence="11 12" key="1">
    <citation type="journal article" date="2011" name="J. Bacteriol.">
        <title>Draft genome sequence of Sporolactobacillus inulinus strain CASD, an efficient D-lactic acid-producing bacterium with high-concentration lactate tolerance capability.</title>
        <authorList>
            <person name="Yu B."/>
            <person name="Su F."/>
            <person name="Wang L."/>
            <person name="Xu K."/>
            <person name="Zhao B."/>
            <person name="Xu P."/>
        </authorList>
    </citation>
    <scope>NUCLEOTIDE SEQUENCE [LARGE SCALE GENOMIC DNA]</scope>
    <source>
        <strain evidence="11 12">CASD</strain>
    </source>
</reference>
<dbReference type="InterPro" id="IPR027417">
    <property type="entry name" value="P-loop_NTPase"/>
</dbReference>
<protein>
    <recommendedName>
        <fullName evidence="3">tRNA threonylcarbamoyladenosine biosynthesis protein TsaE</fullName>
    </recommendedName>
    <alternativeName>
        <fullName evidence="10">t(6)A37 threonylcarbamoyladenosine biosynthesis protein TsaE</fullName>
    </alternativeName>
</protein>
<comment type="subcellular location">
    <subcellularLocation>
        <location evidence="1">Cytoplasm</location>
    </subcellularLocation>
</comment>
<gene>
    <name evidence="11" type="ORF">SINU_00585</name>
</gene>
<comment type="similarity">
    <text evidence="2">Belongs to the TsaE family.</text>
</comment>
<proteinExistence type="inferred from homology"/>
<keyword evidence="4" id="KW-0963">Cytoplasm</keyword>
<evidence type="ECO:0000313" key="12">
    <source>
        <dbReference type="Proteomes" id="UP000035553"/>
    </source>
</evidence>
<evidence type="ECO:0000256" key="8">
    <source>
        <dbReference type="ARBA" id="ARBA00022840"/>
    </source>
</evidence>
<evidence type="ECO:0000313" key="11">
    <source>
        <dbReference type="EMBL" id="KLI03852.1"/>
    </source>
</evidence>
<dbReference type="GO" id="GO:0046872">
    <property type="term" value="F:metal ion binding"/>
    <property type="evidence" value="ECO:0007669"/>
    <property type="project" value="UniProtKB-KW"/>
</dbReference>